<keyword evidence="6" id="KW-1185">Reference proteome</keyword>
<evidence type="ECO:0000256" key="4">
    <source>
        <dbReference type="SAM" id="MobiDB-lite"/>
    </source>
</evidence>
<keyword evidence="1" id="KW-0805">Transcription regulation</keyword>
<feature type="region of interest" description="SAW" evidence="3">
    <location>
        <begin position="673"/>
        <end position="748"/>
    </location>
</feature>
<comment type="caution">
    <text evidence="5">The sequence shown here is derived from an EMBL/GenBank/DDBJ whole genome shotgun (WGS) entry which is preliminary data.</text>
</comment>
<dbReference type="Pfam" id="PF03514">
    <property type="entry name" value="GRAS"/>
    <property type="match status" value="1"/>
</dbReference>
<dbReference type="InterPro" id="IPR005202">
    <property type="entry name" value="TF_GRAS"/>
</dbReference>
<evidence type="ECO:0000256" key="3">
    <source>
        <dbReference type="PROSITE-ProRule" id="PRU01191"/>
    </source>
</evidence>
<feature type="region of interest" description="Disordered" evidence="4">
    <location>
        <begin position="56"/>
        <end position="78"/>
    </location>
</feature>
<comment type="caution">
    <text evidence="3">Lacks conserved residue(s) required for the propagation of feature annotation.</text>
</comment>
<keyword evidence="2" id="KW-0804">Transcription</keyword>
<dbReference type="Proteomes" id="UP000428333">
    <property type="component" value="Linkage Group LG07"/>
</dbReference>
<feature type="compositionally biased region" description="Polar residues" evidence="4">
    <location>
        <begin position="347"/>
        <end position="357"/>
    </location>
</feature>
<feature type="region of interest" description="VHIID" evidence="3">
    <location>
        <begin position="454"/>
        <end position="519"/>
    </location>
</feature>
<feature type="short sequence motif" description="VHIID" evidence="3">
    <location>
        <begin position="485"/>
        <end position="489"/>
    </location>
</feature>
<dbReference type="PANTHER" id="PTHR31636">
    <property type="entry name" value="OSJNBA0084A10.13 PROTEIN-RELATED"/>
    <property type="match status" value="1"/>
</dbReference>
<feature type="non-terminal residue" evidence="5">
    <location>
        <position position="1"/>
    </location>
</feature>
<sequence>MAMDPRISGFSSSMNGIPCRNQSVSFDSFYPDQNLASGSHIETTFLNHNFGGIEIPFDPSPSDGVPSSTVTSEDDSQEDCDFSDAVLSYISQMLMEEDMEDKTYMLQESLDLQAAEKSFYDVIGKKYPPSPEPNPALYFDQNSESPDDCYVSVNHGICSNYLVDDPPWINNLPDHSSYNVKTLPDYNCAQSSVSSSSSLSNGILDSPLSPLQIVDLYNGSQSIWQFKKGVEEASKFLTKSNELLVNFEANGMLSSEELKGEDSEVVAKVEKKEQGKYSPNGSKGRKNLYREGDVDLEEERITKQAAVFSESPLRTEMFDIVLLCGGGKGENSLAAYREALKKETSKKMQQNGQSKGPNGSGKGRGKKQKGKKEVVDLRTLLIHCAQAVAADDHKSANELLKQIRKHSSPCGDGNQRLAHCFANGLEARLSGTGSQIYKAFVSKRTSAADYLKAYHLFLASCPFSKISNFISNKAIKVKGGNAMRIHIIDFGILYGFQWPTFIQGMAKRECGPPMIRITGIEFPQPGFRPAAGVEETGRRLMDYARTFNVPFEYTAIAKKWDSIKLDDLKIDKDEFLVVNCLYRAKNLHDETVLVESSRSIVLNLIRQINPDIFIHGIVNGAYSAPFFVTRFREAMFHFTALFDMLETNVPRDHPQRILIEREIFGKEAMNVIACEGWERVERPETYKQWQLRILRAGFGQIPFEREIVTRATEKVRSRYHKDFVIAEDGQWLLQGWKGRIIYAVSCWKPVE</sequence>
<protein>
    <submittedName>
        <fullName evidence="5">Uncharacterized protein</fullName>
    </submittedName>
</protein>
<feature type="region of interest" description="Leucine repeat II (LRII)" evidence="3">
    <location>
        <begin position="535"/>
        <end position="567"/>
    </location>
</feature>
<feature type="region of interest" description="Leucine repeat I (LRI)" evidence="3">
    <location>
        <begin position="375"/>
        <end position="435"/>
    </location>
</feature>
<evidence type="ECO:0000256" key="1">
    <source>
        <dbReference type="ARBA" id="ARBA00023015"/>
    </source>
</evidence>
<dbReference type="PROSITE" id="PS50985">
    <property type="entry name" value="GRAS"/>
    <property type="match status" value="1"/>
</dbReference>
<organism evidence="5 6">
    <name type="scientific">Rhododendron williamsianum</name>
    <dbReference type="NCBI Taxonomy" id="262921"/>
    <lineage>
        <taxon>Eukaryota</taxon>
        <taxon>Viridiplantae</taxon>
        <taxon>Streptophyta</taxon>
        <taxon>Embryophyta</taxon>
        <taxon>Tracheophyta</taxon>
        <taxon>Spermatophyta</taxon>
        <taxon>Magnoliopsida</taxon>
        <taxon>eudicotyledons</taxon>
        <taxon>Gunneridae</taxon>
        <taxon>Pentapetalae</taxon>
        <taxon>asterids</taxon>
        <taxon>Ericales</taxon>
        <taxon>Ericaceae</taxon>
        <taxon>Ericoideae</taxon>
        <taxon>Rhodoreae</taxon>
        <taxon>Rhododendron</taxon>
    </lineage>
</organism>
<evidence type="ECO:0000313" key="5">
    <source>
        <dbReference type="EMBL" id="KAE9455603.1"/>
    </source>
</evidence>
<accession>A0A6A4L7W7</accession>
<dbReference type="EMBL" id="QEFC01001832">
    <property type="protein sequence ID" value="KAE9455603.1"/>
    <property type="molecule type" value="Genomic_DNA"/>
</dbReference>
<feature type="region of interest" description="Disordered" evidence="4">
    <location>
        <begin position="342"/>
        <end position="369"/>
    </location>
</feature>
<evidence type="ECO:0000313" key="6">
    <source>
        <dbReference type="Proteomes" id="UP000428333"/>
    </source>
</evidence>
<comment type="similarity">
    <text evidence="3">Belongs to the GRAS family.</text>
</comment>
<dbReference type="OrthoDB" id="47276at2759"/>
<name>A0A6A4L7W7_9ERIC</name>
<evidence type="ECO:0000256" key="2">
    <source>
        <dbReference type="ARBA" id="ARBA00023163"/>
    </source>
</evidence>
<reference evidence="5 6" key="1">
    <citation type="journal article" date="2019" name="Genome Biol. Evol.">
        <title>The Rhododendron genome and chromosomal organization provide insight into shared whole-genome duplications across the heath family (Ericaceae).</title>
        <authorList>
            <person name="Soza V.L."/>
            <person name="Lindsley D."/>
            <person name="Waalkes A."/>
            <person name="Ramage E."/>
            <person name="Patwardhan R.P."/>
            <person name="Burton J.N."/>
            <person name="Adey A."/>
            <person name="Kumar A."/>
            <person name="Qiu R."/>
            <person name="Shendure J."/>
            <person name="Hall B."/>
        </authorList>
    </citation>
    <scope>NUCLEOTIDE SEQUENCE [LARGE SCALE GENOMIC DNA]</scope>
    <source>
        <strain evidence="5">RSF 1966-606</strain>
    </source>
</reference>
<proteinExistence type="inferred from homology"/>
<gene>
    <name evidence="5" type="ORF">C3L33_12499</name>
</gene>
<dbReference type="AlphaFoldDB" id="A0A6A4L7W7"/>